<keyword evidence="3 7" id="KW-0808">Transferase</keyword>
<dbReference type="CDD" id="cd03784">
    <property type="entry name" value="GT1_Gtf-like"/>
    <property type="match status" value="1"/>
</dbReference>
<evidence type="ECO:0000313" key="8">
    <source>
        <dbReference type="Proteomes" id="UP000198287"/>
    </source>
</evidence>
<keyword evidence="5" id="KW-1133">Transmembrane helix</keyword>
<evidence type="ECO:0000256" key="3">
    <source>
        <dbReference type="ARBA" id="ARBA00022679"/>
    </source>
</evidence>
<dbReference type="OrthoDB" id="5835829at2759"/>
<dbReference type="Gene3D" id="3.40.50.2000">
    <property type="entry name" value="Glycogen Phosphorylase B"/>
    <property type="match status" value="1"/>
</dbReference>
<name>A0A226EEB2_FOLCA</name>
<evidence type="ECO:0000313" key="7">
    <source>
        <dbReference type="EMBL" id="OXA55872.1"/>
    </source>
</evidence>
<feature type="chain" id="PRO_5013189154" evidence="6">
    <location>
        <begin position="22"/>
        <end position="534"/>
    </location>
</feature>
<feature type="region of interest" description="Disordered" evidence="4">
    <location>
        <begin position="512"/>
        <end position="534"/>
    </location>
</feature>
<protein>
    <submittedName>
        <fullName evidence="7">UDP-glucuronosyltransferase 2C1</fullName>
    </submittedName>
</protein>
<dbReference type="OMA" id="SSHMNEC"/>
<dbReference type="InterPro" id="IPR050271">
    <property type="entry name" value="UDP-glycosyltransferase"/>
</dbReference>
<gene>
    <name evidence="7" type="ORF">Fcan01_09308</name>
</gene>
<dbReference type="GO" id="GO:0008194">
    <property type="term" value="F:UDP-glycosyltransferase activity"/>
    <property type="evidence" value="ECO:0007669"/>
    <property type="project" value="InterPro"/>
</dbReference>
<dbReference type="EMBL" id="LNIX01000004">
    <property type="protein sequence ID" value="OXA55872.1"/>
    <property type="molecule type" value="Genomic_DNA"/>
</dbReference>
<keyword evidence="8" id="KW-1185">Reference proteome</keyword>
<reference evidence="7 8" key="1">
    <citation type="submission" date="2015-12" db="EMBL/GenBank/DDBJ databases">
        <title>The genome of Folsomia candida.</title>
        <authorList>
            <person name="Faddeeva A."/>
            <person name="Derks M.F."/>
            <person name="Anvar Y."/>
            <person name="Smit S."/>
            <person name="Van Straalen N."/>
            <person name="Roelofs D."/>
        </authorList>
    </citation>
    <scope>NUCLEOTIDE SEQUENCE [LARGE SCALE GENOMIC DNA]</scope>
    <source>
        <strain evidence="7 8">VU population</strain>
        <tissue evidence="7">Whole body</tissue>
    </source>
</reference>
<evidence type="ECO:0000256" key="1">
    <source>
        <dbReference type="ARBA" id="ARBA00009995"/>
    </source>
</evidence>
<accession>A0A226EEB2</accession>
<sequence length="534" mass="59935">MAKLLLILALLTLTQIEKVSSEKILVVAFSGSKSHKNAFEPLYIELARKGHQLTIIHPVKSGYTDKNMKEINGINFEDILEKEMAAGDPNGEPPINIFDLRLKGLKIRTPINPVIIPYLQKACESYYEMEEVKAVMKQKFALVFVSSHMNECTYGFVHKLNTSYIFVQPHAIEHYKSSFTGFRPPASFVPSYAAGAVTDDMTFLDRIFNFLAYQGTMALYDWYYLPHMETTYRKYVGEATPSAREIEANASLILNNAHFTLTYPRPQMPQVIDVAGMHCQPGKPLPKDLQDFVESSGNDGFIYFSMGSHVKGSTMPKHILQSFVTAFSKIKQKVLWKFDLDKIEGLSSNVKLVRWAPQQDLLAHSKIRVFMSHGGLLSTEESAYHGVPIIGHDMNMHQAVSNGYGIALELNTINTEQILTAINTVLADKRFASAAKATGQLFRDRQTSAVDTALYWTEYVLRHKGAVHLRSPASKLNFFAYYSLDVIAFLSLILALLVYIPIKLCKMCCCGGSSSKKETPSKKRPNTRSGKKDN</sequence>
<dbReference type="PANTHER" id="PTHR48043:SF27">
    <property type="entry name" value="UDP-GLUCURONOSYLTRANSFERASE"/>
    <property type="match status" value="1"/>
</dbReference>
<keyword evidence="5" id="KW-0472">Membrane</keyword>
<dbReference type="PANTHER" id="PTHR48043">
    <property type="entry name" value="EG:EG0003.4 PROTEIN-RELATED"/>
    <property type="match status" value="1"/>
</dbReference>
<dbReference type="InterPro" id="IPR002213">
    <property type="entry name" value="UDP_glucos_trans"/>
</dbReference>
<dbReference type="AlphaFoldDB" id="A0A226EEB2"/>
<keyword evidence="5" id="KW-0812">Transmembrane</keyword>
<feature type="signal peptide" evidence="6">
    <location>
        <begin position="1"/>
        <end position="21"/>
    </location>
</feature>
<evidence type="ECO:0000256" key="4">
    <source>
        <dbReference type="SAM" id="MobiDB-lite"/>
    </source>
</evidence>
<evidence type="ECO:0000256" key="6">
    <source>
        <dbReference type="SAM" id="SignalP"/>
    </source>
</evidence>
<dbReference type="Proteomes" id="UP000198287">
    <property type="component" value="Unassembled WGS sequence"/>
</dbReference>
<feature type="transmembrane region" description="Helical" evidence="5">
    <location>
        <begin position="479"/>
        <end position="500"/>
    </location>
</feature>
<comment type="similarity">
    <text evidence="1">Belongs to the UDP-glycosyltransferase family.</text>
</comment>
<dbReference type="SUPFAM" id="SSF53756">
    <property type="entry name" value="UDP-Glycosyltransferase/glycogen phosphorylase"/>
    <property type="match status" value="1"/>
</dbReference>
<proteinExistence type="inferred from homology"/>
<evidence type="ECO:0000256" key="5">
    <source>
        <dbReference type="SAM" id="Phobius"/>
    </source>
</evidence>
<dbReference type="Pfam" id="PF00201">
    <property type="entry name" value="UDPGT"/>
    <property type="match status" value="1"/>
</dbReference>
<keyword evidence="2" id="KW-0328">Glycosyltransferase</keyword>
<organism evidence="7 8">
    <name type="scientific">Folsomia candida</name>
    <name type="common">Springtail</name>
    <dbReference type="NCBI Taxonomy" id="158441"/>
    <lineage>
        <taxon>Eukaryota</taxon>
        <taxon>Metazoa</taxon>
        <taxon>Ecdysozoa</taxon>
        <taxon>Arthropoda</taxon>
        <taxon>Hexapoda</taxon>
        <taxon>Collembola</taxon>
        <taxon>Entomobryomorpha</taxon>
        <taxon>Isotomoidea</taxon>
        <taxon>Isotomidae</taxon>
        <taxon>Proisotominae</taxon>
        <taxon>Folsomia</taxon>
    </lineage>
</organism>
<keyword evidence="6" id="KW-0732">Signal</keyword>
<dbReference type="FunFam" id="3.40.50.2000:FF:000050">
    <property type="entry name" value="UDP-glucuronosyltransferase"/>
    <property type="match status" value="1"/>
</dbReference>
<evidence type="ECO:0000256" key="2">
    <source>
        <dbReference type="ARBA" id="ARBA00022676"/>
    </source>
</evidence>
<comment type="caution">
    <text evidence="7">The sequence shown here is derived from an EMBL/GenBank/DDBJ whole genome shotgun (WGS) entry which is preliminary data.</text>
</comment>